<dbReference type="OrthoDB" id="9806388at2"/>
<name>A0A4T0USH3_9NEIS</name>
<evidence type="ECO:0000313" key="16">
    <source>
        <dbReference type="Proteomes" id="UP000308891"/>
    </source>
</evidence>
<dbReference type="SUPFAM" id="SSF53092">
    <property type="entry name" value="Creatinase/prolidase N-terminal domain"/>
    <property type="match status" value="1"/>
</dbReference>
<evidence type="ECO:0000256" key="4">
    <source>
        <dbReference type="ARBA" id="ARBA00012574"/>
    </source>
</evidence>
<comment type="similarity">
    <text evidence="3 13">Belongs to the peptidase M24B family.</text>
</comment>
<dbReference type="Pfam" id="PF00557">
    <property type="entry name" value="Peptidase_M24"/>
    <property type="match status" value="1"/>
</dbReference>
<dbReference type="Proteomes" id="UP000308891">
    <property type="component" value="Unassembled WGS sequence"/>
</dbReference>
<keyword evidence="8" id="KW-0482">Metalloprotease</keyword>
<dbReference type="GO" id="GO:0030145">
    <property type="term" value="F:manganese ion binding"/>
    <property type="evidence" value="ECO:0007669"/>
    <property type="project" value="InterPro"/>
</dbReference>
<comment type="caution">
    <text evidence="15">The sequence shown here is derived from an EMBL/GenBank/DDBJ whole genome shotgun (WGS) entry which is preliminary data.</text>
</comment>
<keyword evidence="7" id="KW-0378">Hydrolase</keyword>
<dbReference type="InterPro" id="IPR036005">
    <property type="entry name" value="Creatinase/aminopeptidase-like"/>
</dbReference>
<dbReference type="GO" id="GO:0070006">
    <property type="term" value="F:metalloaminopeptidase activity"/>
    <property type="evidence" value="ECO:0007669"/>
    <property type="project" value="InterPro"/>
</dbReference>
<sequence>MYANPTGRRARLARQLGDAVALIGAAHEVSRNGDNSYPFRQDSSFYYLTGFNEPEALALVDGRSGKSVLFCRARDEDAERWTGARIGPQGAIEFYGFDEAYPIAELAERLPALLDGAACVAWPVGRDAALDATVNAALAVLRNNEPRGRRAPARFADLAATLDEMRLIKDAAELSLLRRAGRISADAHIAAIHAARPGRYEYELEAELLATFCRHGARTPAYESIVAGGARACTLHYTANNARLADGELVLIDAGCELGGYAGDITRTFPVNGRFSGAQRDVYEIVLAAQLAAIDAVRPGVPLSAPADAALACLARGLIDLKLLDGTVDGAIESGAYKRYYMHGVGHYIGLDVHDVGSRRQDGEWRRFEPGMCTTIEPGLYINAADDVPAALAGIGVRIEDNVLVTAAGREVYTDAVPKAVADIEALMGMR</sequence>
<dbReference type="SMART" id="SM01011">
    <property type="entry name" value="AMP_N"/>
    <property type="match status" value="1"/>
</dbReference>
<keyword evidence="6 13" id="KW-0479">Metal-binding</keyword>
<evidence type="ECO:0000256" key="12">
    <source>
        <dbReference type="ARBA" id="ARBA00081411"/>
    </source>
</evidence>
<evidence type="ECO:0000259" key="14">
    <source>
        <dbReference type="SMART" id="SM01011"/>
    </source>
</evidence>
<dbReference type="InterPro" id="IPR007865">
    <property type="entry name" value="Aminopep_P_N"/>
</dbReference>
<reference evidence="15 16" key="1">
    <citation type="submission" date="2019-04" db="EMBL/GenBank/DDBJ databases">
        <title>Crenobacter sp. nov.</title>
        <authorList>
            <person name="Shi S."/>
        </authorList>
    </citation>
    <scope>NUCLEOTIDE SEQUENCE [LARGE SCALE GENOMIC DNA]</scope>
    <source>
        <strain evidence="15 16">GY 70310</strain>
    </source>
</reference>
<dbReference type="Gene3D" id="3.90.230.10">
    <property type="entry name" value="Creatinase/methionine aminopeptidase superfamily"/>
    <property type="match status" value="1"/>
</dbReference>
<dbReference type="AlphaFoldDB" id="A0A4T0USH3"/>
<dbReference type="PANTHER" id="PTHR43226:SF4">
    <property type="entry name" value="XAA-PRO AMINOPEPTIDASE 3"/>
    <property type="match status" value="1"/>
</dbReference>
<proteinExistence type="inferred from homology"/>
<evidence type="ECO:0000256" key="3">
    <source>
        <dbReference type="ARBA" id="ARBA00008766"/>
    </source>
</evidence>
<comment type="cofactor">
    <cofactor evidence="2">
        <name>Mn(2+)</name>
        <dbReference type="ChEBI" id="CHEBI:29035"/>
    </cofactor>
</comment>
<evidence type="ECO:0000256" key="11">
    <source>
        <dbReference type="ARBA" id="ARBA00075356"/>
    </source>
</evidence>
<dbReference type="EMBL" id="STGJ01000011">
    <property type="protein sequence ID" value="TIC81435.1"/>
    <property type="molecule type" value="Genomic_DNA"/>
</dbReference>
<dbReference type="Pfam" id="PF05195">
    <property type="entry name" value="AMP_N"/>
    <property type="match status" value="1"/>
</dbReference>
<evidence type="ECO:0000313" key="15">
    <source>
        <dbReference type="EMBL" id="TIC81435.1"/>
    </source>
</evidence>
<dbReference type="Gene3D" id="3.40.350.10">
    <property type="entry name" value="Creatinase/prolidase N-terminal domain"/>
    <property type="match status" value="1"/>
</dbReference>
<dbReference type="CDD" id="cd01087">
    <property type="entry name" value="Prolidase"/>
    <property type="match status" value="1"/>
</dbReference>
<evidence type="ECO:0000256" key="8">
    <source>
        <dbReference type="ARBA" id="ARBA00023049"/>
    </source>
</evidence>
<dbReference type="GO" id="GO:0005829">
    <property type="term" value="C:cytosol"/>
    <property type="evidence" value="ECO:0007669"/>
    <property type="project" value="TreeGrafter"/>
</dbReference>
<evidence type="ECO:0000256" key="6">
    <source>
        <dbReference type="ARBA" id="ARBA00022723"/>
    </source>
</evidence>
<gene>
    <name evidence="15" type="ORF">E5K04_10990</name>
</gene>
<dbReference type="InterPro" id="IPR029149">
    <property type="entry name" value="Creatin/AminoP/Spt16_N"/>
</dbReference>
<dbReference type="EC" id="3.4.11.9" evidence="4"/>
<dbReference type="PANTHER" id="PTHR43226">
    <property type="entry name" value="XAA-PRO AMINOPEPTIDASE 3"/>
    <property type="match status" value="1"/>
</dbReference>
<dbReference type="InterPro" id="IPR052433">
    <property type="entry name" value="X-Pro_dipept-like"/>
</dbReference>
<evidence type="ECO:0000256" key="9">
    <source>
        <dbReference type="ARBA" id="ARBA00023211"/>
    </source>
</evidence>
<protein>
    <recommendedName>
        <fullName evidence="10">Xaa-Pro aminopeptidase</fullName>
        <ecNumber evidence="4">3.4.11.9</ecNumber>
    </recommendedName>
    <alternativeName>
        <fullName evidence="11">Aminopeptidase P II</fullName>
    </alternativeName>
    <alternativeName>
        <fullName evidence="12">X-Pro aminopeptidase</fullName>
    </alternativeName>
</protein>
<dbReference type="FunFam" id="3.90.230.10:FF:000002">
    <property type="entry name" value="Xaa-Pro aminopeptidase 3"/>
    <property type="match status" value="1"/>
</dbReference>
<dbReference type="InterPro" id="IPR001131">
    <property type="entry name" value="Peptidase_M24B_aminopep-P_CS"/>
</dbReference>
<dbReference type="GO" id="GO:0006508">
    <property type="term" value="P:proteolysis"/>
    <property type="evidence" value="ECO:0007669"/>
    <property type="project" value="UniProtKB-KW"/>
</dbReference>
<evidence type="ECO:0000256" key="2">
    <source>
        <dbReference type="ARBA" id="ARBA00001936"/>
    </source>
</evidence>
<dbReference type="SUPFAM" id="SSF55920">
    <property type="entry name" value="Creatinase/aminopeptidase"/>
    <property type="match status" value="1"/>
</dbReference>
<evidence type="ECO:0000256" key="7">
    <source>
        <dbReference type="ARBA" id="ARBA00022801"/>
    </source>
</evidence>
<evidence type="ECO:0000256" key="1">
    <source>
        <dbReference type="ARBA" id="ARBA00001424"/>
    </source>
</evidence>
<accession>A0A4T0USH3</accession>
<evidence type="ECO:0000256" key="5">
    <source>
        <dbReference type="ARBA" id="ARBA00022670"/>
    </source>
</evidence>
<comment type="catalytic activity">
    <reaction evidence="1">
        <text>Release of any N-terminal amino acid, including proline, that is linked to proline, even from a dipeptide or tripeptide.</text>
        <dbReference type="EC" id="3.4.11.9"/>
    </reaction>
</comment>
<dbReference type="RefSeq" id="WP_136553981.1">
    <property type="nucleotide sequence ID" value="NZ_STGJ01000011.1"/>
</dbReference>
<evidence type="ECO:0000256" key="10">
    <source>
        <dbReference type="ARBA" id="ARBA00069363"/>
    </source>
</evidence>
<evidence type="ECO:0000256" key="13">
    <source>
        <dbReference type="RuleBase" id="RU000590"/>
    </source>
</evidence>
<dbReference type="PROSITE" id="PS00491">
    <property type="entry name" value="PROLINE_PEPTIDASE"/>
    <property type="match status" value="1"/>
</dbReference>
<keyword evidence="16" id="KW-1185">Reference proteome</keyword>
<keyword evidence="9" id="KW-0464">Manganese</keyword>
<keyword evidence="5" id="KW-0645">Protease</keyword>
<feature type="domain" description="Aminopeptidase P N-terminal" evidence="14">
    <location>
        <begin position="3"/>
        <end position="131"/>
    </location>
</feature>
<dbReference type="InterPro" id="IPR000994">
    <property type="entry name" value="Pept_M24"/>
</dbReference>
<organism evidence="15 16">
    <name type="scientific">Crenobacter intestini</name>
    <dbReference type="NCBI Taxonomy" id="2563443"/>
    <lineage>
        <taxon>Bacteria</taxon>
        <taxon>Pseudomonadati</taxon>
        <taxon>Pseudomonadota</taxon>
        <taxon>Betaproteobacteria</taxon>
        <taxon>Neisseriales</taxon>
        <taxon>Neisseriaceae</taxon>
        <taxon>Crenobacter</taxon>
    </lineage>
</organism>